<dbReference type="Proteomes" id="UP001056778">
    <property type="component" value="Chromosome 3"/>
</dbReference>
<sequence length="262" mass="29728">MADSNTMNSRSSNDAPSITIEKSAVVLFGYSVVGRSGTRAPPREIVFDNSLLQQNEPYTSDPRIGTPPRTLTLDKYPFPGVEEFEEVVQEEIPTVKTVKRMMPYKVEDVVKESRIINHESTPPIGPGGEGLTPAEEVIHLRRQMAKLNRRVMALELENLNRLQKEKILYGLDRSYLRLNELEFTGLPLDITIQAILSLFVIMYGVLYIAGDFKEIKASADLENRSWETFRNVSSFYIFNHRGKAFSPNYKPLKTKSLLDIAD</sequence>
<accession>A0ACB9TFD3</accession>
<evidence type="ECO:0000313" key="2">
    <source>
        <dbReference type="Proteomes" id="UP001056778"/>
    </source>
</evidence>
<organism evidence="1 2">
    <name type="scientific">Holotrichia oblita</name>
    <name type="common">Chafer beetle</name>
    <dbReference type="NCBI Taxonomy" id="644536"/>
    <lineage>
        <taxon>Eukaryota</taxon>
        <taxon>Metazoa</taxon>
        <taxon>Ecdysozoa</taxon>
        <taxon>Arthropoda</taxon>
        <taxon>Hexapoda</taxon>
        <taxon>Insecta</taxon>
        <taxon>Pterygota</taxon>
        <taxon>Neoptera</taxon>
        <taxon>Endopterygota</taxon>
        <taxon>Coleoptera</taxon>
        <taxon>Polyphaga</taxon>
        <taxon>Scarabaeiformia</taxon>
        <taxon>Scarabaeidae</taxon>
        <taxon>Melolonthinae</taxon>
        <taxon>Holotrichia</taxon>
    </lineage>
</organism>
<proteinExistence type="predicted"/>
<name>A0ACB9TFD3_HOLOL</name>
<evidence type="ECO:0000313" key="1">
    <source>
        <dbReference type="EMBL" id="KAI4465507.1"/>
    </source>
</evidence>
<comment type="caution">
    <text evidence="1">The sequence shown here is derived from an EMBL/GenBank/DDBJ whole genome shotgun (WGS) entry which is preliminary data.</text>
</comment>
<reference evidence="1" key="1">
    <citation type="submission" date="2022-04" db="EMBL/GenBank/DDBJ databases">
        <title>Chromosome-scale genome assembly of Holotrichia oblita Faldermann.</title>
        <authorList>
            <person name="Rongchong L."/>
        </authorList>
    </citation>
    <scope>NUCLEOTIDE SEQUENCE</scope>
    <source>
        <strain evidence="1">81SQS9</strain>
    </source>
</reference>
<dbReference type="EMBL" id="CM043017">
    <property type="protein sequence ID" value="KAI4465507.1"/>
    <property type="molecule type" value="Genomic_DNA"/>
</dbReference>
<protein>
    <submittedName>
        <fullName evidence="1">Membrane magnesium transporter 1</fullName>
    </submittedName>
</protein>
<keyword evidence="2" id="KW-1185">Reference proteome</keyword>
<gene>
    <name evidence="1" type="ORF">MML48_3g00005819</name>
</gene>